<protein>
    <submittedName>
        <fullName evidence="1">Galactosyl transferase GMA12/MNN10 family-domain-containing protein</fullName>
    </submittedName>
</protein>
<evidence type="ECO:0000313" key="2">
    <source>
        <dbReference type="Proteomes" id="UP001433508"/>
    </source>
</evidence>
<reference evidence="2" key="1">
    <citation type="journal article" date="2024" name="Front. Bioeng. Biotechnol.">
        <title>Genome-scale model development and genomic sequencing of the oleaginous clade Lipomyces.</title>
        <authorList>
            <person name="Czajka J.J."/>
            <person name="Han Y."/>
            <person name="Kim J."/>
            <person name="Mondo S.J."/>
            <person name="Hofstad B.A."/>
            <person name="Robles A."/>
            <person name="Haridas S."/>
            <person name="Riley R."/>
            <person name="LaButti K."/>
            <person name="Pangilinan J."/>
            <person name="Andreopoulos W."/>
            <person name="Lipzen A."/>
            <person name="Yan J."/>
            <person name="Wang M."/>
            <person name="Ng V."/>
            <person name="Grigoriev I.V."/>
            <person name="Spatafora J.W."/>
            <person name="Magnuson J.K."/>
            <person name="Baker S.E."/>
            <person name="Pomraning K.R."/>
        </authorList>
    </citation>
    <scope>NUCLEOTIDE SEQUENCE [LARGE SCALE GENOMIC DNA]</scope>
    <source>
        <strain evidence="2">CBS 7786</strain>
    </source>
</reference>
<dbReference type="EMBL" id="MU971565">
    <property type="protein sequence ID" value="KAK9233860.1"/>
    <property type="molecule type" value="Genomic_DNA"/>
</dbReference>
<sequence>MTLIFVSLSAYGRGAPLTEDVQELAGSESKSPNFVVDNSGQVSSLNTEDQSPTPSTKEDSDRQQDQELANSSPQSMVHLTLDEMRNKAGDTVEPKGQQIVLLTATDGKGNNGAIENLIAMATENREEYCAYHDYIYQFLNISKHHIDGRPPVWSKIPAIQEAFELNTGAKWVWLLDTDAIIMTPQIDLARHLLDPESMKTRIAYDAPITLTDGKPSGLTVSRDIDVNNVDMIIGQDEIGVNAGSVLFRRSEWTKSLLQSWIHPDMVKQHANEQDALNYLIVNNDDVRKHTAILPQRVINAFSVGGEQMGWVTGDLVVHFAGCWVDDACDARWKDFWSRRTTVSETIASRQT</sequence>
<evidence type="ECO:0000313" key="1">
    <source>
        <dbReference type="EMBL" id="KAK9233860.1"/>
    </source>
</evidence>
<gene>
    <name evidence="1" type="ORF">V1525DRAFT_351192</name>
</gene>
<dbReference type="Proteomes" id="UP001433508">
    <property type="component" value="Unassembled WGS sequence"/>
</dbReference>
<organism evidence="1 2">
    <name type="scientific">Lipomyces kononenkoae</name>
    <name type="common">Yeast</name>
    <dbReference type="NCBI Taxonomy" id="34357"/>
    <lineage>
        <taxon>Eukaryota</taxon>
        <taxon>Fungi</taxon>
        <taxon>Dikarya</taxon>
        <taxon>Ascomycota</taxon>
        <taxon>Saccharomycotina</taxon>
        <taxon>Lipomycetes</taxon>
        <taxon>Lipomycetales</taxon>
        <taxon>Lipomycetaceae</taxon>
        <taxon>Lipomyces</taxon>
    </lineage>
</organism>
<name>A0ACC3SQD0_LIPKO</name>
<comment type="caution">
    <text evidence="1">The sequence shown here is derived from an EMBL/GenBank/DDBJ whole genome shotgun (WGS) entry which is preliminary data.</text>
</comment>
<proteinExistence type="predicted"/>
<accession>A0ACC3SQD0</accession>
<keyword evidence="2" id="KW-1185">Reference proteome</keyword>
<keyword evidence="1" id="KW-0808">Transferase</keyword>